<dbReference type="GO" id="GO:0030170">
    <property type="term" value="F:pyridoxal phosphate binding"/>
    <property type="evidence" value="ECO:0007669"/>
    <property type="project" value="InterPro"/>
</dbReference>
<dbReference type="InterPro" id="IPR050859">
    <property type="entry name" value="Class-I_PLP-dep_aminotransf"/>
</dbReference>
<accession>A0A387AUE6</accession>
<dbReference type="GO" id="GO:0008483">
    <property type="term" value="F:transaminase activity"/>
    <property type="evidence" value="ECO:0007669"/>
    <property type="project" value="UniProtKB-KW"/>
</dbReference>
<organism evidence="8 9">
    <name type="scientific">Apilactobacillus bombintestini</name>
    <dbReference type="NCBI Taxonomy" id="2419772"/>
    <lineage>
        <taxon>Bacteria</taxon>
        <taxon>Bacillati</taxon>
        <taxon>Bacillota</taxon>
        <taxon>Bacilli</taxon>
        <taxon>Lactobacillales</taxon>
        <taxon>Lactobacillaceae</taxon>
        <taxon>Apilactobacillus</taxon>
    </lineage>
</organism>
<dbReference type="PANTHER" id="PTHR42790:SF19">
    <property type="entry name" value="KYNURENINE_ALPHA-AMINOADIPATE AMINOTRANSFERASE, MITOCHONDRIAL"/>
    <property type="match status" value="1"/>
</dbReference>
<evidence type="ECO:0000313" key="9">
    <source>
        <dbReference type="Proteomes" id="UP000272003"/>
    </source>
</evidence>
<evidence type="ECO:0000256" key="6">
    <source>
        <dbReference type="ARBA" id="ARBA00022898"/>
    </source>
</evidence>
<dbReference type="OrthoDB" id="9802328at2"/>
<protein>
    <submittedName>
        <fullName evidence="8">PLP-dependent aminotransferase family protein</fullName>
    </submittedName>
</protein>
<evidence type="ECO:0000256" key="5">
    <source>
        <dbReference type="ARBA" id="ARBA00022679"/>
    </source>
</evidence>
<dbReference type="Proteomes" id="UP000272003">
    <property type="component" value="Chromosome"/>
</dbReference>
<feature type="domain" description="Aminotransferase class I/classII large" evidence="7">
    <location>
        <begin position="41"/>
        <end position="385"/>
    </location>
</feature>
<dbReference type="CDD" id="cd00609">
    <property type="entry name" value="AAT_like"/>
    <property type="match status" value="1"/>
</dbReference>
<proteinExistence type="inferred from homology"/>
<dbReference type="InterPro" id="IPR004839">
    <property type="entry name" value="Aminotransferase_I/II_large"/>
</dbReference>
<evidence type="ECO:0000256" key="4">
    <source>
        <dbReference type="ARBA" id="ARBA00022576"/>
    </source>
</evidence>
<keyword evidence="5 8" id="KW-0808">Transferase</keyword>
<keyword evidence="4 8" id="KW-0032">Aminotransferase</keyword>
<dbReference type="KEGG" id="abom:D7I45_04810"/>
<dbReference type="RefSeq" id="WP_120784600.1">
    <property type="nucleotide sequence ID" value="NZ_CP032626.1"/>
</dbReference>
<evidence type="ECO:0000256" key="2">
    <source>
        <dbReference type="ARBA" id="ARBA00007441"/>
    </source>
</evidence>
<comment type="similarity">
    <text evidence="2">Belongs to the class-I pyridoxal-phosphate-dependent aminotransferase family.</text>
</comment>
<dbReference type="InterPro" id="IPR015421">
    <property type="entry name" value="PyrdxlP-dep_Trfase_major"/>
</dbReference>
<reference evidence="8 9" key="1">
    <citation type="submission" date="2018-09" db="EMBL/GenBank/DDBJ databases">
        <title>Genome sequencing of strain BHWM-4.</title>
        <authorList>
            <person name="Heo J."/>
            <person name="Kim S.-J."/>
            <person name="Kwon S.-W."/>
        </authorList>
    </citation>
    <scope>NUCLEOTIDE SEQUENCE [LARGE SCALE GENOMIC DNA]</scope>
    <source>
        <strain evidence="8 9">BHWM-4</strain>
    </source>
</reference>
<dbReference type="SUPFAM" id="SSF53383">
    <property type="entry name" value="PLP-dependent transferases"/>
    <property type="match status" value="1"/>
</dbReference>
<dbReference type="GO" id="GO:1901605">
    <property type="term" value="P:alpha-amino acid metabolic process"/>
    <property type="evidence" value="ECO:0007669"/>
    <property type="project" value="TreeGrafter"/>
</dbReference>
<dbReference type="Gene3D" id="3.90.1150.10">
    <property type="entry name" value="Aspartate Aminotransferase, domain 1"/>
    <property type="match status" value="1"/>
</dbReference>
<sequence length="396" mass="44842">MKFDFSSRVPQTKDDVVGEILKVAGDPKIISFAGGLPAPELFPVKELKKAAARVFKRNGRDALQYTGSIGNPELRKMIAKHMNKNKHINPDIENICVTTGSEQTIDLTAKMLIDRGDVVLVEKPTYLCALDVFKSYGAKVVGVEMDEDGMKMDDLEEKLKQHPNTKLIYTIPNFQNPTGRTMTEDRRRSLADLAAKYHVMVLEDDPYGEIRFSGTPVPPVKYYDKDGYVIYMNTFSKILAPGMRLGWVIADKDFIKTFVVMKQSADLHSDNLSQYIVAEYMKKNDLDAHVKTISDEYGKRASLMLKEIDEQFPEGVRHSNPEGGMFVWVEIPGNVNTMDLFYKCVEHNVAFVPGEPFYPDEVVPGTFRLNYSNMKDDQIHEGIKRMADAISEMMNK</sequence>
<dbReference type="Gene3D" id="3.40.640.10">
    <property type="entry name" value="Type I PLP-dependent aspartate aminotransferase-like (Major domain)"/>
    <property type="match status" value="1"/>
</dbReference>
<gene>
    <name evidence="8" type="ORF">D7I45_04810</name>
</gene>
<dbReference type="InterPro" id="IPR015422">
    <property type="entry name" value="PyrdxlP-dep_Trfase_small"/>
</dbReference>
<evidence type="ECO:0000259" key="7">
    <source>
        <dbReference type="Pfam" id="PF00155"/>
    </source>
</evidence>
<dbReference type="EMBL" id="CP032626">
    <property type="protein sequence ID" value="AYF92835.1"/>
    <property type="molecule type" value="Genomic_DNA"/>
</dbReference>
<comment type="cofactor">
    <cofactor evidence="1">
        <name>pyridoxal 5'-phosphate</name>
        <dbReference type="ChEBI" id="CHEBI:597326"/>
    </cofactor>
</comment>
<keyword evidence="6" id="KW-0663">Pyridoxal phosphate</keyword>
<comment type="subunit">
    <text evidence="3">Homodimer.</text>
</comment>
<dbReference type="InterPro" id="IPR015424">
    <property type="entry name" value="PyrdxlP-dep_Trfase"/>
</dbReference>
<evidence type="ECO:0000256" key="1">
    <source>
        <dbReference type="ARBA" id="ARBA00001933"/>
    </source>
</evidence>
<dbReference type="PANTHER" id="PTHR42790">
    <property type="entry name" value="AMINOTRANSFERASE"/>
    <property type="match status" value="1"/>
</dbReference>
<name>A0A387AUE6_9LACO</name>
<keyword evidence="9" id="KW-1185">Reference proteome</keyword>
<evidence type="ECO:0000256" key="3">
    <source>
        <dbReference type="ARBA" id="ARBA00011738"/>
    </source>
</evidence>
<dbReference type="FunFam" id="3.40.640.10:FF:000053">
    <property type="entry name" value="Aminotransferase, class I"/>
    <property type="match status" value="1"/>
</dbReference>
<dbReference type="AlphaFoldDB" id="A0A387AUE6"/>
<evidence type="ECO:0000313" key="8">
    <source>
        <dbReference type="EMBL" id="AYF92835.1"/>
    </source>
</evidence>
<dbReference type="Pfam" id="PF00155">
    <property type="entry name" value="Aminotran_1_2"/>
    <property type="match status" value="1"/>
</dbReference>